<evidence type="ECO:0000313" key="7">
    <source>
        <dbReference type="EMBL" id="MDM7861811.1"/>
    </source>
</evidence>
<sequence length="740" mass="84293" precursor="true">MIFNRNTIVLGILLLPSALAHAQDPLALCAVPPISFDSQTLSSEGEVVVRANRAEIIENQTAIFEGNVDIVSDKAIITATKAIIEDNGKSVFAEGDVTYQNEQLRVESASVNLESETQQLNLISTRYQLTGFVGHGSADQIAVDANSGLSLQDVTFTTCPLGGEDWQIRASEISIERDSILGEAKNTRFYIGGVPVFYLPYFAFPVSDQRQTGLLFPNLTSSSATGVDIEQPFYWNIAPNYDMTISPRYMTQRGLQLKTEFRYLMNNAIGNIDLEYLPSDRDINSEDNDRYFYRFFHQGQFAENWQLNIDFNGLSDDNYIVDLGSDFYNRADTHLYRTLGVSYYTQNLDFTAQLRDFAVIGDHPDTYRALPETKLEYRSSLNEYMDLRVNSELAYFENSLESQPEALRFHLAPTLSIPYQRQWGELLAEASVLNTYYKQENIENTALSEEVTRTLGQVRLYGNVIFERQQQWQGQTSTITLEPRFQYLYTSFEDQSDIGLYDTTLLLNDVEGLFRGQEFTGLDRISDNNQFTLGITSRVLNSANREQLVVSVGQIFYFADNKVAAAAKDQDSSAIAAELDWRVNQRWLVHTDVQVSSDSDKVDRSSLSLEYRRDEESLVQLSHRYVRNLSGEQIDQIGLSASWPITDKWHWVGRYYRDLNLNRSIESYFGLQYESCCWAVRFVAQRHLSNRIDGGGMQSINEFDSGIALQFIFKGIGSTKNNRDMLEDGMFGYRQPYVLN</sequence>
<dbReference type="PANTHER" id="PTHR30189:SF1">
    <property type="entry name" value="LPS-ASSEMBLY PROTEIN LPTD"/>
    <property type="match status" value="1"/>
</dbReference>
<evidence type="ECO:0000256" key="1">
    <source>
        <dbReference type="ARBA" id="ARBA00022729"/>
    </source>
</evidence>
<keyword evidence="3 4" id="KW-0998">Cell outer membrane</keyword>
<comment type="caution">
    <text evidence="4">Lacks conserved residue(s) required for the propagation of feature annotation.</text>
</comment>
<feature type="chain" id="PRO_5044920176" description="LPS-assembly protein LptD" evidence="4">
    <location>
        <begin position="23"/>
        <end position="740"/>
    </location>
</feature>
<evidence type="ECO:0000259" key="5">
    <source>
        <dbReference type="Pfam" id="PF03968"/>
    </source>
</evidence>
<feature type="domain" description="Organic solvent tolerance-like N-terminal" evidence="5">
    <location>
        <begin position="49"/>
        <end position="178"/>
    </location>
</feature>
<keyword evidence="2 4" id="KW-0472">Membrane</keyword>
<dbReference type="Pfam" id="PF04453">
    <property type="entry name" value="LptD"/>
    <property type="match status" value="1"/>
</dbReference>
<dbReference type="HAMAP" id="MF_01411">
    <property type="entry name" value="LPS_assembly_LptD"/>
    <property type="match status" value="1"/>
</dbReference>
<dbReference type="Proteomes" id="UP001234343">
    <property type="component" value="Unassembled WGS sequence"/>
</dbReference>
<dbReference type="InterPro" id="IPR050218">
    <property type="entry name" value="LptD"/>
</dbReference>
<accession>A0ABT7T062</accession>
<evidence type="ECO:0000256" key="2">
    <source>
        <dbReference type="ARBA" id="ARBA00023136"/>
    </source>
</evidence>
<comment type="similarity">
    <text evidence="4">Belongs to the LptD family.</text>
</comment>
<keyword evidence="8" id="KW-1185">Reference proteome</keyword>
<comment type="function">
    <text evidence="4">Together with LptE, is involved in the assembly of lipopolysaccharide (LPS) at the surface of the outer membrane.</text>
</comment>
<gene>
    <name evidence="4 7" type="primary">lptD</name>
    <name evidence="7" type="ORF">QTP81_14505</name>
</gene>
<protein>
    <recommendedName>
        <fullName evidence="4">LPS-assembly protein LptD</fullName>
    </recommendedName>
</protein>
<feature type="signal peptide" evidence="4">
    <location>
        <begin position="1"/>
        <end position="22"/>
    </location>
</feature>
<evidence type="ECO:0000256" key="3">
    <source>
        <dbReference type="ARBA" id="ARBA00023237"/>
    </source>
</evidence>
<organism evidence="7 8">
    <name type="scientific">Alteromonas arenosi</name>
    <dbReference type="NCBI Taxonomy" id="3055817"/>
    <lineage>
        <taxon>Bacteria</taxon>
        <taxon>Pseudomonadati</taxon>
        <taxon>Pseudomonadota</taxon>
        <taxon>Gammaproteobacteria</taxon>
        <taxon>Alteromonadales</taxon>
        <taxon>Alteromonadaceae</taxon>
        <taxon>Alteromonas/Salinimonas group</taxon>
        <taxon>Alteromonas</taxon>
    </lineage>
</organism>
<dbReference type="EMBL" id="JAUCBP010000012">
    <property type="protein sequence ID" value="MDM7861811.1"/>
    <property type="molecule type" value="Genomic_DNA"/>
</dbReference>
<name>A0ABT7T062_9ALTE</name>
<dbReference type="PANTHER" id="PTHR30189">
    <property type="entry name" value="LPS-ASSEMBLY PROTEIN"/>
    <property type="match status" value="1"/>
</dbReference>
<evidence type="ECO:0000259" key="6">
    <source>
        <dbReference type="Pfam" id="PF04453"/>
    </source>
</evidence>
<dbReference type="Pfam" id="PF03968">
    <property type="entry name" value="LptD_N"/>
    <property type="match status" value="1"/>
</dbReference>
<keyword evidence="1 4" id="KW-0732">Signal</keyword>
<comment type="caution">
    <text evidence="7">The sequence shown here is derived from an EMBL/GenBank/DDBJ whole genome shotgun (WGS) entry which is preliminary data.</text>
</comment>
<feature type="domain" description="LptD C-terminal" evidence="6">
    <location>
        <begin position="288"/>
        <end position="649"/>
    </location>
</feature>
<proteinExistence type="inferred from homology"/>
<dbReference type="InterPro" id="IPR005653">
    <property type="entry name" value="OstA-like_N"/>
</dbReference>
<dbReference type="InterPro" id="IPR020889">
    <property type="entry name" value="LipoPS_assembly_LptD"/>
</dbReference>
<dbReference type="InterPro" id="IPR007543">
    <property type="entry name" value="LptD_C"/>
</dbReference>
<evidence type="ECO:0000256" key="4">
    <source>
        <dbReference type="HAMAP-Rule" id="MF_01411"/>
    </source>
</evidence>
<comment type="subcellular location">
    <subcellularLocation>
        <location evidence="4">Cell outer membrane</location>
    </subcellularLocation>
</comment>
<comment type="subunit">
    <text evidence="4">Component of the lipopolysaccharide transport and assembly complex. Interacts with LptE and LptA.</text>
</comment>
<reference evidence="7 8" key="1">
    <citation type="submission" date="2023-06" db="EMBL/GenBank/DDBJ databases">
        <title>Alteromonas sp. ASW11-36 isolated from intertidal sand.</title>
        <authorList>
            <person name="Li Y."/>
        </authorList>
    </citation>
    <scope>NUCLEOTIDE SEQUENCE [LARGE SCALE GENOMIC DNA]</scope>
    <source>
        <strain evidence="7 8">ASW11-36</strain>
    </source>
</reference>
<evidence type="ECO:0000313" key="8">
    <source>
        <dbReference type="Proteomes" id="UP001234343"/>
    </source>
</evidence>